<evidence type="ECO:0000256" key="6">
    <source>
        <dbReference type="RuleBase" id="RU365089"/>
    </source>
</evidence>
<evidence type="ECO:0000313" key="7">
    <source>
        <dbReference type="EMBL" id="GLI57387.1"/>
    </source>
</evidence>
<dbReference type="PANTHER" id="PTHR33217:SF8">
    <property type="entry name" value="MUTATOR FAMILY TRANSPOSASE"/>
    <property type="match status" value="1"/>
</dbReference>
<keyword evidence="6" id="KW-0814">Transposable element</keyword>
<evidence type="ECO:0000256" key="2">
    <source>
        <dbReference type="ARBA" id="ARBA00010961"/>
    </source>
</evidence>
<organism evidence="7 8">
    <name type="scientific">Propionigenium maris DSM 9537</name>
    <dbReference type="NCBI Taxonomy" id="1123000"/>
    <lineage>
        <taxon>Bacteria</taxon>
        <taxon>Fusobacteriati</taxon>
        <taxon>Fusobacteriota</taxon>
        <taxon>Fusobacteriia</taxon>
        <taxon>Fusobacteriales</taxon>
        <taxon>Fusobacteriaceae</taxon>
        <taxon>Propionigenium</taxon>
    </lineage>
</organism>
<sequence>MEEIFIASVDSLPGFKEAIKAIYSDTKIQRCIVHQIRNTLRFLNYKERKFFAQELKKFYRAHDAESGFDSLERLNKEYPEYSPALKS</sequence>
<reference evidence="7" key="1">
    <citation type="submission" date="2022-12" db="EMBL/GenBank/DDBJ databases">
        <title>Reference genome sequencing for broad-spectrum identification of bacterial and archaeal isolates by mass spectrometry.</title>
        <authorList>
            <person name="Sekiguchi Y."/>
            <person name="Tourlousse D.M."/>
        </authorList>
    </citation>
    <scope>NUCLEOTIDE SEQUENCE</scope>
    <source>
        <strain evidence="7">10succ1</strain>
    </source>
</reference>
<evidence type="ECO:0000256" key="5">
    <source>
        <dbReference type="ARBA" id="ARBA00023172"/>
    </source>
</evidence>
<dbReference type="EMBL" id="BSDY01000017">
    <property type="protein sequence ID" value="GLI57387.1"/>
    <property type="molecule type" value="Genomic_DNA"/>
</dbReference>
<dbReference type="GO" id="GO:0006313">
    <property type="term" value="P:DNA transposition"/>
    <property type="evidence" value="ECO:0007669"/>
    <property type="project" value="UniProtKB-UniRule"/>
</dbReference>
<evidence type="ECO:0000256" key="4">
    <source>
        <dbReference type="ARBA" id="ARBA00023125"/>
    </source>
</evidence>
<evidence type="ECO:0000313" key="8">
    <source>
        <dbReference type="Proteomes" id="UP001144471"/>
    </source>
</evidence>
<keyword evidence="5 6" id="KW-0233">DNA recombination</keyword>
<dbReference type="Proteomes" id="UP001144471">
    <property type="component" value="Unassembled WGS sequence"/>
</dbReference>
<dbReference type="Pfam" id="PF00872">
    <property type="entry name" value="Transposase_mut"/>
    <property type="match status" value="1"/>
</dbReference>
<keyword evidence="3 6" id="KW-0815">Transposition</keyword>
<keyword evidence="4 6" id="KW-0238">DNA-binding</keyword>
<comment type="caution">
    <text evidence="7">The sequence shown here is derived from an EMBL/GenBank/DDBJ whole genome shotgun (WGS) entry which is preliminary data.</text>
</comment>
<dbReference type="GO" id="GO:0003677">
    <property type="term" value="F:DNA binding"/>
    <property type="evidence" value="ECO:0007669"/>
    <property type="project" value="UniProtKB-UniRule"/>
</dbReference>
<comment type="similarity">
    <text evidence="2 6">Belongs to the transposase mutator family.</text>
</comment>
<protein>
    <recommendedName>
        <fullName evidence="6">Mutator family transposase</fullName>
    </recommendedName>
</protein>
<evidence type="ECO:0000256" key="3">
    <source>
        <dbReference type="ARBA" id="ARBA00022578"/>
    </source>
</evidence>
<name>A0A9W6GPG1_9FUSO</name>
<dbReference type="GO" id="GO:0004803">
    <property type="term" value="F:transposase activity"/>
    <property type="evidence" value="ECO:0007669"/>
    <property type="project" value="UniProtKB-UniRule"/>
</dbReference>
<dbReference type="InterPro" id="IPR001207">
    <property type="entry name" value="Transposase_mutator"/>
</dbReference>
<accession>A0A9W6GPG1</accession>
<evidence type="ECO:0000256" key="1">
    <source>
        <dbReference type="ARBA" id="ARBA00002190"/>
    </source>
</evidence>
<dbReference type="PANTHER" id="PTHR33217">
    <property type="entry name" value="TRANSPOSASE FOR INSERTION SEQUENCE ELEMENT IS1081"/>
    <property type="match status" value="1"/>
</dbReference>
<proteinExistence type="inferred from homology"/>
<gene>
    <name evidence="7" type="ORF">PM10SUCC1_29010</name>
</gene>
<comment type="function">
    <text evidence="1 6">Required for the transposition of the insertion element.</text>
</comment>
<keyword evidence="8" id="KW-1185">Reference proteome</keyword>
<dbReference type="AlphaFoldDB" id="A0A9W6GPG1"/>